<dbReference type="NCBIfam" id="TIGR00104">
    <property type="entry name" value="tRNA_TsaA"/>
    <property type="match status" value="1"/>
</dbReference>
<name>A0A9D2S336_9FIRM</name>
<dbReference type="PROSITE" id="PS01318">
    <property type="entry name" value="TSAA_1"/>
    <property type="match status" value="1"/>
</dbReference>
<comment type="similarity">
    <text evidence="2">Belongs to the tRNA methyltransferase O family.</text>
</comment>
<reference evidence="4" key="1">
    <citation type="journal article" date="2021" name="PeerJ">
        <title>Extensive microbial diversity within the chicken gut microbiome revealed by metagenomics and culture.</title>
        <authorList>
            <person name="Gilroy R."/>
            <person name="Ravi A."/>
            <person name="Getino M."/>
            <person name="Pursley I."/>
            <person name="Horton D.L."/>
            <person name="Alikhan N.F."/>
            <person name="Baker D."/>
            <person name="Gharbi K."/>
            <person name="Hall N."/>
            <person name="Watson M."/>
            <person name="Adriaenssens E.M."/>
            <person name="Foster-Nyarko E."/>
            <person name="Jarju S."/>
            <person name="Secka A."/>
            <person name="Antonio M."/>
            <person name="Oren A."/>
            <person name="Chaudhuri R.R."/>
            <person name="La Ragione R."/>
            <person name="Hildebrand F."/>
            <person name="Pallen M.J."/>
        </authorList>
    </citation>
    <scope>NUCLEOTIDE SEQUENCE</scope>
    <source>
        <strain evidence="4">ChiBcec8-13705</strain>
    </source>
</reference>
<dbReference type="Proteomes" id="UP000886803">
    <property type="component" value="Unassembled WGS sequence"/>
</dbReference>
<dbReference type="InterPro" id="IPR036413">
    <property type="entry name" value="YaeB-like_sf"/>
</dbReference>
<evidence type="ECO:0000313" key="5">
    <source>
        <dbReference type="Proteomes" id="UP000886803"/>
    </source>
</evidence>
<dbReference type="Pfam" id="PF18389">
    <property type="entry name" value="TrmO_C"/>
    <property type="match status" value="1"/>
</dbReference>
<dbReference type="Gene3D" id="3.30.2310.10">
    <property type="entry name" value="YaeB-like"/>
    <property type="match status" value="1"/>
</dbReference>
<accession>A0A9D2S336</accession>
<organism evidence="4 5">
    <name type="scientific">Candidatus Gemmiger avicola</name>
    <dbReference type="NCBI Taxonomy" id="2838605"/>
    <lineage>
        <taxon>Bacteria</taxon>
        <taxon>Bacillati</taxon>
        <taxon>Bacillota</taxon>
        <taxon>Clostridia</taxon>
        <taxon>Eubacteriales</taxon>
        <taxon>Gemmiger</taxon>
    </lineage>
</organism>
<evidence type="ECO:0000256" key="1">
    <source>
        <dbReference type="ARBA" id="ARBA00022691"/>
    </source>
</evidence>
<evidence type="ECO:0000313" key="4">
    <source>
        <dbReference type="EMBL" id="HJB41496.1"/>
    </source>
</evidence>
<feature type="domain" description="TsaA-like" evidence="3">
    <location>
        <begin position="7"/>
        <end position="154"/>
    </location>
</feature>
<reference evidence="4" key="2">
    <citation type="submission" date="2021-04" db="EMBL/GenBank/DDBJ databases">
        <authorList>
            <person name="Gilroy R."/>
        </authorList>
    </citation>
    <scope>NUCLEOTIDE SEQUENCE</scope>
    <source>
        <strain evidence="4">ChiBcec8-13705</strain>
    </source>
</reference>
<dbReference type="Pfam" id="PF01980">
    <property type="entry name" value="TrmO_N"/>
    <property type="match status" value="1"/>
</dbReference>
<dbReference type="InterPro" id="IPR023370">
    <property type="entry name" value="TrmO-like_N"/>
</dbReference>
<dbReference type="InterPro" id="IPR036414">
    <property type="entry name" value="YaeB_N_sf"/>
</dbReference>
<dbReference type="PROSITE" id="PS51668">
    <property type="entry name" value="TSAA_2"/>
    <property type="match status" value="1"/>
</dbReference>
<gene>
    <name evidence="4" type="primary">tsaA</name>
    <name evidence="4" type="ORF">H9945_03270</name>
</gene>
<dbReference type="InterPro" id="IPR040372">
    <property type="entry name" value="YaeB-like"/>
</dbReference>
<dbReference type="EMBL" id="DWYG01000043">
    <property type="protein sequence ID" value="HJB41496.1"/>
    <property type="molecule type" value="Genomic_DNA"/>
</dbReference>
<evidence type="ECO:0000256" key="2">
    <source>
        <dbReference type="ARBA" id="ARBA00033753"/>
    </source>
</evidence>
<comment type="caution">
    <text evidence="4">The sequence shown here is derived from an EMBL/GenBank/DDBJ whole genome shotgun (WGS) entry which is preliminary data.</text>
</comment>
<dbReference type="Gene3D" id="2.40.30.70">
    <property type="entry name" value="YaeB-like"/>
    <property type="match status" value="1"/>
</dbReference>
<sequence length="236" mass="25563">MRGRYCLTPIARVRSEFSEKFGIPRQSGLVDALRAQIVFEPAFRRPEALRGLAGYSHIWLIWQFSEVVAAGADGEHWRPTVRPPRLGGNTRMGVFATRSPFRPNALGLSCVRLVSIEPDTPEGPVLTVAGADLLNGTPIYDIKPYLPSVDAHPEARAGFAGPAAGHALAVADPQNLLAALDEQTRQGLVGVLENDPRPGYQRDPGRVYGLTFAGWAVHFTVDGDVLTVTGLEFSPK</sequence>
<dbReference type="InterPro" id="IPR041369">
    <property type="entry name" value="TrmO_C"/>
</dbReference>
<evidence type="ECO:0000259" key="3">
    <source>
        <dbReference type="PROSITE" id="PS51668"/>
    </source>
</evidence>
<dbReference type="CDD" id="cd09281">
    <property type="entry name" value="UPF0066"/>
    <property type="match status" value="1"/>
</dbReference>
<dbReference type="PANTHER" id="PTHR12818">
    <property type="entry name" value="TRNA (ADENINE(37)-N6)-METHYLTRANSFERASE"/>
    <property type="match status" value="1"/>
</dbReference>
<dbReference type="AlphaFoldDB" id="A0A9D2S336"/>
<dbReference type="InterPro" id="IPR023368">
    <property type="entry name" value="UPF0066_cons_site"/>
</dbReference>
<dbReference type="PANTHER" id="PTHR12818:SF0">
    <property type="entry name" value="TRNA (ADENINE(37)-N6)-METHYLTRANSFERASE"/>
    <property type="match status" value="1"/>
</dbReference>
<keyword evidence="1" id="KW-0949">S-adenosyl-L-methionine</keyword>
<dbReference type="SUPFAM" id="SSF118196">
    <property type="entry name" value="YaeB-like"/>
    <property type="match status" value="1"/>
</dbReference>
<proteinExistence type="inferred from homology"/>
<protein>
    <submittedName>
        <fullName evidence="4">tRNA (N6-threonylcarbamoyladenosine(37)-N6)-methyltransferase TrmO</fullName>
    </submittedName>
</protein>